<sequence length="357" mass="38998">MTNRIFWWIAIGLVGCWPSVLQAQLRFNVYSGGYLNVTDYGGYTTPDGGHQFHIQYQGQQIDEPNWAIRARINGQIRPVSGQNVSGLPFPADKLSFRFTHDNGNSPTLAEIGASTVFIPFNAAGETLLIPKSNASIRYQNSYGGSMQFNLYFAIQVAGGTYLDQFKNSAPYQIIVYAVPITFTMYNREGNILGYQDVVYHIQVNQTLSGTPSAEPAYGIEVLGDAREGKLEFGSIGNYTEGVTVAYNDGLKINSNTGFSVAVKAVGPEMVSRSGGQGTLPVSVVHLRLYPGSSPAQLGSYGEITLSDAYQVLFNTPVGRSTAQFFNIAYRTVGNDERLLHARSGTYTTTLLYQLVPQ</sequence>
<reference evidence="2" key="1">
    <citation type="journal article" date="2019" name="Int. J. Syst. Evol. Microbiol.">
        <title>The Global Catalogue of Microorganisms (GCM) 10K type strain sequencing project: providing services to taxonomists for standard genome sequencing and annotation.</title>
        <authorList>
            <consortium name="The Broad Institute Genomics Platform"/>
            <consortium name="The Broad Institute Genome Sequencing Center for Infectious Disease"/>
            <person name="Wu L."/>
            <person name="Ma J."/>
        </authorList>
    </citation>
    <scope>NUCLEOTIDE SEQUENCE [LARGE SCALE GENOMIC DNA]</scope>
    <source>
        <strain evidence="2">CGMCC 1.15342</strain>
    </source>
</reference>
<dbReference type="Proteomes" id="UP000597338">
    <property type="component" value="Unassembled WGS sequence"/>
</dbReference>
<gene>
    <name evidence="1" type="ORF">GCM10011386_26320</name>
</gene>
<protein>
    <submittedName>
        <fullName evidence="1">Uncharacterized protein</fullName>
    </submittedName>
</protein>
<dbReference type="RefSeq" id="WP_188751412.1">
    <property type="nucleotide sequence ID" value="NZ_BMIK01000008.1"/>
</dbReference>
<dbReference type="PROSITE" id="PS51257">
    <property type="entry name" value="PROKAR_LIPOPROTEIN"/>
    <property type="match status" value="1"/>
</dbReference>
<evidence type="ECO:0000313" key="1">
    <source>
        <dbReference type="EMBL" id="GGC32914.1"/>
    </source>
</evidence>
<evidence type="ECO:0000313" key="2">
    <source>
        <dbReference type="Proteomes" id="UP000597338"/>
    </source>
</evidence>
<comment type="caution">
    <text evidence="1">The sequence shown here is derived from an EMBL/GenBank/DDBJ whole genome shotgun (WGS) entry which is preliminary data.</text>
</comment>
<proteinExistence type="predicted"/>
<keyword evidence="2" id="KW-1185">Reference proteome</keyword>
<name>A0ABQ1M1V7_9SPHI</name>
<dbReference type="EMBL" id="BMIK01000008">
    <property type="protein sequence ID" value="GGC32914.1"/>
    <property type="molecule type" value="Genomic_DNA"/>
</dbReference>
<organism evidence="1 2">
    <name type="scientific">Parapedobacter defluvii</name>
    <dbReference type="NCBI Taxonomy" id="2045106"/>
    <lineage>
        <taxon>Bacteria</taxon>
        <taxon>Pseudomonadati</taxon>
        <taxon>Bacteroidota</taxon>
        <taxon>Sphingobacteriia</taxon>
        <taxon>Sphingobacteriales</taxon>
        <taxon>Sphingobacteriaceae</taxon>
        <taxon>Parapedobacter</taxon>
    </lineage>
</organism>
<accession>A0ABQ1M1V7</accession>